<dbReference type="Gene3D" id="3.40.640.10">
    <property type="entry name" value="Type I PLP-dependent aspartate aminotransferase-like (Major domain)"/>
    <property type="match status" value="1"/>
</dbReference>
<protein>
    <recommendedName>
        <fullName evidence="2">Aminotransferase class V domain-containing protein</fullName>
    </recommendedName>
</protein>
<feature type="domain" description="Aminotransferase class V" evidence="2">
    <location>
        <begin position="66"/>
        <end position="243"/>
    </location>
</feature>
<dbReference type="Pfam" id="PF00266">
    <property type="entry name" value="Aminotran_5"/>
    <property type="match status" value="1"/>
</dbReference>
<dbReference type="EMBL" id="LUKN01000238">
    <property type="protein sequence ID" value="OAR03968.1"/>
    <property type="molecule type" value="Genomic_DNA"/>
</dbReference>
<dbReference type="InterPro" id="IPR015421">
    <property type="entry name" value="PyrdxlP-dep_Trfase_major"/>
</dbReference>
<accession>A0A179IMU7</accession>
<gene>
    <name evidence="3" type="ORF">LLEC1_04158</name>
</gene>
<evidence type="ECO:0000256" key="1">
    <source>
        <dbReference type="ARBA" id="ARBA00022898"/>
    </source>
</evidence>
<evidence type="ECO:0000313" key="3">
    <source>
        <dbReference type="EMBL" id="OAR03968.1"/>
    </source>
</evidence>
<dbReference type="OMA" id="EFAHHDG"/>
<dbReference type="OrthoDB" id="5978656at2759"/>
<dbReference type="InterPro" id="IPR000192">
    <property type="entry name" value="Aminotrans_V_dom"/>
</dbReference>
<dbReference type="AlphaFoldDB" id="A0A179IMU7"/>
<organism evidence="3 4">
    <name type="scientific">Cordyceps confragosa</name>
    <name type="common">Lecanicillium lecanii</name>
    <dbReference type="NCBI Taxonomy" id="2714763"/>
    <lineage>
        <taxon>Eukaryota</taxon>
        <taxon>Fungi</taxon>
        <taxon>Dikarya</taxon>
        <taxon>Ascomycota</taxon>
        <taxon>Pezizomycotina</taxon>
        <taxon>Sordariomycetes</taxon>
        <taxon>Hypocreomycetidae</taxon>
        <taxon>Hypocreales</taxon>
        <taxon>Cordycipitaceae</taxon>
        <taxon>Akanthomyces</taxon>
    </lineage>
</organism>
<proteinExistence type="predicted"/>
<name>A0A179IMU7_CORDF</name>
<keyword evidence="4" id="KW-1185">Reference proteome</keyword>
<dbReference type="Proteomes" id="UP000243081">
    <property type="component" value="Unassembled WGS sequence"/>
</dbReference>
<dbReference type="SUPFAM" id="SSF53383">
    <property type="entry name" value="PLP-dependent transferases"/>
    <property type="match status" value="1"/>
</dbReference>
<comment type="caution">
    <text evidence="3">The sequence shown here is derived from an EMBL/GenBank/DDBJ whole genome shotgun (WGS) entry which is preliminary data.</text>
</comment>
<evidence type="ECO:0000313" key="4">
    <source>
        <dbReference type="Proteomes" id="UP000243081"/>
    </source>
</evidence>
<sequence length="470" mass="52177">MADPDDVAAFGAEMRQKHFAFAEGYQPLNHGSFGTFPKSVLEYQRQLQFESESKPDTWIRYTYLDLLKASRSAVAPLLGAEAGEVVLVPNATTGVNTVLQNLVFQEGDIVLTFSTIYGACNKTIESLSEICPVSSHQIDITYPVTDDDIVAEFHSALQHVRANAKTPRLAMFDAVLTFPGARFPWEKLVAVCKEQGVLSFVDAAHGIGHVDLSHVGNVDPDFMISNCYKWLMVPRGCAVLYVPFRNQHLISSTVPTSWGYLSKAERTAIPAQDYFDKLFEKVSTIDNTPYCCIPKALEFRSKICGGEAKIRDYCFGLARHGAARMAEILGTEALQDDSRCCFATVRLPLTIAELGTDGDGPAVAKWMQELTPSEYETYIPIKFYAGAFWCRISAQIYLEIGDFEWAAATLMKICDRAKSQEWKGRNARANSDKSFIVAALPKAGSIRLSLRVENKVGLFSRLRDQTVARQ</sequence>
<evidence type="ECO:0000259" key="2">
    <source>
        <dbReference type="Pfam" id="PF00266"/>
    </source>
</evidence>
<dbReference type="PANTHER" id="PTHR43092">
    <property type="entry name" value="L-CYSTEINE DESULFHYDRASE"/>
    <property type="match status" value="1"/>
</dbReference>
<dbReference type="PANTHER" id="PTHR43092:SF2">
    <property type="entry name" value="HERCYNYLCYSTEINE SULFOXIDE LYASE"/>
    <property type="match status" value="1"/>
</dbReference>
<dbReference type="InterPro" id="IPR015424">
    <property type="entry name" value="PyrdxlP-dep_Trfase"/>
</dbReference>
<keyword evidence="1" id="KW-0663">Pyridoxal phosphate</keyword>
<reference evidence="3 4" key="1">
    <citation type="submission" date="2016-03" db="EMBL/GenBank/DDBJ databases">
        <title>Fine-scale spatial genetic structure of a fungal parasite of coffee scale insects.</title>
        <authorList>
            <person name="Jackson D."/>
            <person name="Zemenick K.A."/>
            <person name="Malloure B."/>
            <person name="Quandt C.A."/>
            <person name="James T.Y."/>
        </authorList>
    </citation>
    <scope>NUCLEOTIDE SEQUENCE [LARGE SCALE GENOMIC DNA]</scope>
    <source>
        <strain evidence="3 4">UM487</strain>
    </source>
</reference>